<protein>
    <submittedName>
        <fullName evidence="2">Uncharacterized protein</fullName>
    </submittedName>
</protein>
<feature type="compositionally biased region" description="Polar residues" evidence="1">
    <location>
        <begin position="1"/>
        <end position="15"/>
    </location>
</feature>
<feature type="compositionally biased region" description="Polar residues" evidence="1">
    <location>
        <begin position="89"/>
        <end position="110"/>
    </location>
</feature>
<dbReference type="EMBL" id="JACCJC010000059">
    <property type="protein sequence ID" value="KAF6231260.1"/>
    <property type="molecule type" value="Genomic_DNA"/>
</dbReference>
<dbReference type="GeneID" id="59292238"/>
<gene>
    <name evidence="2" type="ORF">HO173_010592</name>
</gene>
<comment type="caution">
    <text evidence="2">The sequence shown here is derived from an EMBL/GenBank/DDBJ whole genome shotgun (WGS) entry which is preliminary data.</text>
</comment>
<accession>A0A8H6FMJ3</accession>
<reference evidence="2 3" key="1">
    <citation type="journal article" date="2020" name="Genomics">
        <title>Complete, high-quality genomes from long-read metagenomic sequencing of two wolf lichen thalli reveals enigmatic genome architecture.</title>
        <authorList>
            <person name="McKenzie S.K."/>
            <person name="Walston R.F."/>
            <person name="Allen J.L."/>
        </authorList>
    </citation>
    <scope>NUCLEOTIDE SEQUENCE [LARGE SCALE GENOMIC DNA]</scope>
    <source>
        <strain evidence="2">WasteWater2</strain>
    </source>
</reference>
<evidence type="ECO:0000313" key="2">
    <source>
        <dbReference type="EMBL" id="KAF6231260.1"/>
    </source>
</evidence>
<dbReference type="AlphaFoldDB" id="A0A8H6FMJ3"/>
<proteinExistence type="predicted"/>
<dbReference type="Proteomes" id="UP000578531">
    <property type="component" value="Unassembled WGS sequence"/>
</dbReference>
<organism evidence="2 3">
    <name type="scientific">Letharia columbiana</name>
    <dbReference type="NCBI Taxonomy" id="112416"/>
    <lineage>
        <taxon>Eukaryota</taxon>
        <taxon>Fungi</taxon>
        <taxon>Dikarya</taxon>
        <taxon>Ascomycota</taxon>
        <taxon>Pezizomycotina</taxon>
        <taxon>Lecanoromycetes</taxon>
        <taxon>OSLEUM clade</taxon>
        <taxon>Lecanoromycetidae</taxon>
        <taxon>Lecanorales</taxon>
        <taxon>Lecanorineae</taxon>
        <taxon>Parmeliaceae</taxon>
        <taxon>Letharia</taxon>
    </lineage>
</organism>
<evidence type="ECO:0000313" key="3">
    <source>
        <dbReference type="Proteomes" id="UP000578531"/>
    </source>
</evidence>
<dbReference type="OrthoDB" id="4365667at2759"/>
<keyword evidence="3" id="KW-1185">Reference proteome</keyword>
<evidence type="ECO:0000256" key="1">
    <source>
        <dbReference type="SAM" id="MobiDB-lite"/>
    </source>
</evidence>
<feature type="region of interest" description="Disordered" evidence="1">
    <location>
        <begin position="1"/>
        <end position="127"/>
    </location>
</feature>
<name>A0A8H6FMJ3_9LECA</name>
<feature type="compositionally biased region" description="Basic and acidic residues" evidence="1">
    <location>
        <begin position="64"/>
        <end position="80"/>
    </location>
</feature>
<dbReference type="RefSeq" id="XP_037160693.1">
    <property type="nucleotide sequence ID" value="XM_037312477.1"/>
</dbReference>
<sequence>MNSSNSHSIPPTSTPRYLPPHRRSPTYRGYPYLTYDDLHARYSPPNSPQLRMPRIQRSLSAKDLYQRYRETSSHPKERRSQNPPGIPASSPSQELPGQQRETQAQNSAGISTLPPPSPPSPKPRDFEALRANRPISPQPVRQPLSPRLPDPPIFTGTNSILFDDWKMRIQDKLTHNGDYFLTDTFKITYVIVRLREEAS</sequence>